<dbReference type="FunFam" id="1.25.40.10:FF:000090">
    <property type="entry name" value="Pentatricopeptide repeat-containing protein, chloroplastic"/>
    <property type="match status" value="1"/>
</dbReference>
<feature type="repeat" description="PPR" evidence="2">
    <location>
        <begin position="565"/>
        <end position="595"/>
    </location>
</feature>
<dbReference type="EMBL" id="CM035438">
    <property type="protein sequence ID" value="KAH7286165.1"/>
    <property type="molecule type" value="Genomic_DNA"/>
</dbReference>
<dbReference type="InterPro" id="IPR011990">
    <property type="entry name" value="TPR-like_helical_dom_sf"/>
</dbReference>
<evidence type="ECO:0000256" key="2">
    <source>
        <dbReference type="PROSITE-ProRule" id="PRU00708"/>
    </source>
</evidence>
<dbReference type="NCBIfam" id="TIGR00756">
    <property type="entry name" value="PPR"/>
    <property type="match status" value="6"/>
</dbReference>
<feature type="repeat" description="PPR" evidence="2">
    <location>
        <begin position="530"/>
        <end position="564"/>
    </location>
</feature>
<dbReference type="GO" id="GO:0009451">
    <property type="term" value="P:RNA modification"/>
    <property type="evidence" value="ECO:0007669"/>
    <property type="project" value="InterPro"/>
</dbReference>
<protein>
    <recommendedName>
        <fullName evidence="5">Pentatricopeptide repeat-containing protein</fullName>
    </recommendedName>
</protein>
<dbReference type="Proteomes" id="UP000825935">
    <property type="component" value="Chromosome 33"/>
</dbReference>
<evidence type="ECO:0000313" key="3">
    <source>
        <dbReference type="EMBL" id="KAH7286165.1"/>
    </source>
</evidence>
<dbReference type="Pfam" id="PF01535">
    <property type="entry name" value="PPR"/>
    <property type="match status" value="4"/>
</dbReference>
<feature type="repeat" description="PPR" evidence="2">
    <location>
        <begin position="326"/>
        <end position="360"/>
    </location>
</feature>
<dbReference type="PANTHER" id="PTHR47926:SF382">
    <property type="entry name" value="PENTACOTRIPEPTIDE-REPEAT REGION OF PRORP DOMAIN-CONTAINING PROTEIN"/>
    <property type="match status" value="1"/>
</dbReference>
<dbReference type="OMA" id="EIFRKGC"/>
<evidence type="ECO:0000313" key="4">
    <source>
        <dbReference type="Proteomes" id="UP000825935"/>
    </source>
</evidence>
<feature type="repeat" description="PPR" evidence="2">
    <location>
        <begin position="428"/>
        <end position="462"/>
    </location>
</feature>
<feature type="repeat" description="PPR" evidence="2">
    <location>
        <begin position="122"/>
        <end position="156"/>
    </location>
</feature>
<keyword evidence="1" id="KW-0677">Repeat</keyword>
<dbReference type="PROSITE" id="PS51375">
    <property type="entry name" value="PPR"/>
    <property type="match status" value="6"/>
</dbReference>
<dbReference type="OrthoDB" id="185373at2759"/>
<dbReference type="Pfam" id="PF13041">
    <property type="entry name" value="PPR_2"/>
    <property type="match status" value="4"/>
</dbReference>
<reference evidence="3" key="1">
    <citation type="submission" date="2021-08" db="EMBL/GenBank/DDBJ databases">
        <title>WGS assembly of Ceratopteris richardii.</title>
        <authorList>
            <person name="Marchant D.B."/>
            <person name="Chen G."/>
            <person name="Jenkins J."/>
            <person name="Shu S."/>
            <person name="Leebens-Mack J."/>
            <person name="Grimwood J."/>
            <person name="Schmutz J."/>
            <person name="Soltis P."/>
            <person name="Soltis D."/>
            <person name="Chen Z.-H."/>
        </authorList>
    </citation>
    <scope>NUCLEOTIDE SEQUENCE</scope>
    <source>
        <strain evidence="3">Whitten #5841</strain>
        <tissue evidence="3">Leaf</tissue>
    </source>
</reference>
<evidence type="ECO:0008006" key="5">
    <source>
        <dbReference type="Google" id="ProtNLM"/>
    </source>
</evidence>
<dbReference type="FunFam" id="1.25.40.10:FF:000344">
    <property type="entry name" value="Pentatricopeptide repeat-containing protein"/>
    <property type="match status" value="1"/>
</dbReference>
<dbReference type="InterPro" id="IPR002885">
    <property type="entry name" value="PPR_rpt"/>
</dbReference>
<accession>A0A8T2QRR2</accession>
<dbReference type="FunFam" id="1.25.40.10:FF:000351">
    <property type="entry name" value="Pentatricopeptide repeat-containing protein"/>
    <property type="match status" value="1"/>
</dbReference>
<dbReference type="InterPro" id="IPR046960">
    <property type="entry name" value="PPR_At4g14850-like_plant"/>
</dbReference>
<gene>
    <name evidence="3" type="ORF">KP509_33G061000</name>
</gene>
<dbReference type="GO" id="GO:0003723">
    <property type="term" value="F:RNA binding"/>
    <property type="evidence" value="ECO:0007669"/>
    <property type="project" value="InterPro"/>
</dbReference>
<sequence length="696" mass="76583">MFSEIEIFRKGCKPLAGILHKSSNSHILNYVRCGEPQKALYLYIKLFRNNVIGLSDRTFVALLKACAVLKDISTGSKLHGEVARLGLVEQNLFVGSTLVDMYGKCGLPARAQEVFGLILDPNIVSWTALILAFAENGHGEKALVLLEQMQRKGISPNVVTLVCCLKACCSIGAMGKGQVIHSEIERLGLMGKDVPIGNSLITMYSKCGCLTAAREVFERLAVRNVVSWTTLITGYAESGHDEEALACFKKMQMEGVPLDSVMLVCGLRVCSNVKTLDTGQHVHAEIERQGLLEKDLVLGNMLIDFYVKLGLLSRAQEVFDKLSVRNVYTWAIIIAGYAEYEHSGKALDYFVEMQHSGVMPDAVTYVCCMKACGLLGATETGRVIHAEIERLGLCQRNIIVGNSLVDMYVKWGLLREARQAFDRLQVRNVISWNALITGYAEHEYGEEVLKCLEKMFLDGIFPNIVSLVCGLKACASIGAIAKGIELHGEIMRIGYLDQDDLIGNSLVDMYAKCGLLMAAQEVFDLLPTRDVVSWNSLITGYVHFGEGKSVFNIFYNMLGENIQPDMVTFIVVLNACSRAGLFSEGKMLFEAMSEEYGITSTPEHHAGIVDLFCRTGHIEKALTIIKKLPCIPNVVIWRTVLGACRNLGNKEFGREALKHVLQLDQRDSSSYVLLSQTFAEAASVETGALTIAGSLL</sequence>
<comment type="caution">
    <text evidence="3">The sequence shown here is derived from an EMBL/GenBank/DDBJ whole genome shotgun (WGS) entry which is preliminary data.</text>
</comment>
<feature type="repeat" description="PPR" evidence="2">
    <location>
        <begin position="224"/>
        <end position="258"/>
    </location>
</feature>
<evidence type="ECO:0000256" key="1">
    <source>
        <dbReference type="ARBA" id="ARBA00022737"/>
    </source>
</evidence>
<organism evidence="3 4">
    <name type="scientific">Ceratopteris richardii</name>
    <name type="common">Triangle waterfern</name>
    <dbReference type="NCBI Taxonomy" id="49495"/>
    <lineage>
        <taxon>Eukaryota</taxon>
        <taxon>Viridiplantae</taxon>
        <taxon>Streptophyta</taxon>
        <taxon>Embryophyta</taxon>
        <taxon>Tracheophyta</taxon>
        <taxon>Polypodiopsida</taxon>
        <taxon>Polypodiidae</taxon>
        <taxon>Polypodiales</taxon>
        <taxon>Pteridineae</taxon>
        <taxon>Pteridaceae</taxon>
        <taxon>Parkerioideae</taxon>
        <taxon>Ceratopteris</taxon>
    </lineage>
</organism>
<dbReference type="PANTHER" id="PTHR47926">
    <property type="entry name" value="PENTATRICOPEPTIDE REPEAT-CONTAINING PROTEIN"/>
    <property type="match status" value="1"/>
</dbReference>
<name>A0A8T2QRR2_CERRI</name>
<proteinExistence type="predicted"/>
<dbReference type="AlphaFoldDB" id="A0A8T2QRR2"/>
<keyword evidence="4" id="KW-1185">Reference proteome</keyword>
<dbReference type="Gene3D" id="1.25.40.10">
    <property type="entry name" value="Tetratricopeptide repeat domain"/>
    <property type="match status" value="4"/>
</dbReference>